<reference evidence="2 3" key="1">
    <citation type="journal article" date="2020" name="Nature">
        <title>Six reference-quality genomes reveal evolution of bat adaptations.</title>
        <authorList>
            <person name="Jebb D."/>
            <person name="Huang Z."/>
            <person name="Pippel M."/>
            <person name="Hughes G.M."/>
            <person name="Lavrichenko K."/>
            <person name="Devanna P."/>
            <person name="Winkler S."/>
            <person name="Jermiin L.S."/>
            <person name="Skirmuntt E.C."/>
            <person name="Katzourakis A."/>
            <person name="Burkitt-Gray L."/>
            <person name="Ray D.A."/>
            <person name="Sullivan K.A.M."/>
            <person name="Roscito J.G."/>
            <person name="Kirilenko B.M."/>
            <person name="Davalos L.M."/>
            <person name="Corthals A.P."/>
            <person name="Power M.L."/>
            <person name="Jones G."/>
            <person name="Ransome R.D."/>
            <person name="Dechmann D.K.N."/>
            <person name="Locatelli A.G."/>
            <person name="Puechmaille S.J."/>
            <person name="Fedrigo O."/>
            <person name="Jarvis E.D."/>
            <person name="Hiller M."/>
            <person name="Vernes S.C."/>
            <person name="Myers E.W."/>
            <person name="Teeling E.C."/>
        </authorList>
    </citation>
    <scope>NUCLEOTIDE SEQUENCE [LARGE SCALE GENOMIC DNA]</scope>
    <source>
        <strain evidence="2">MRouAeg1</strain>
        <tissue evidence="2">Muscle</tissue>
    </source>
</reference>
<dbReference type="EMBL" id="JACASE010000019">
    <property type="protein sequence ID" value="KAF6394705.1"/>
    <property type="molecule type" value="Genomic_DNA"/>
</dbReference>
<evidence type="ECO:0000256" key="1">
    <source>
        <dbReference type="SAM" id="MobiDB-lite"/>
    </source>
</evidence>
<feature type="region of interest" description="Disordered" evidence="1">
    <location>
        <begin position="33"/>
        <end position="52"/>
    </location>
</feature>
<evidence type="ECO:0000313" key="3">
    <source>
        <dbReference type="Proteomes" id="UP000593571"/>
    </source>
</evidence>
<accession>A0A7J8B899</accession>
<protein>
    <submittedName>
        <fullName evidence="2">Uncharacterized protein</fullName>
    </submittedName>
</protein>
<dbReference type="Proteomes" id="UP000593571">
    <property type="component" value="Unassembled WGS sequence"/>
</dbReference>
<proteinExistence type="predicted"/>
<dbReference type="AlphaFoldDB" id="A0A7J8B899"/>
<organism evidence="2 3">
    <name type="scientific">Rousettus aegyptiacus</name>
    <name type="common">Egyptian fruit bat</name>
    <name type="synonym">Pteropus aegyptiacus</name>
    <dbReference type="NCBI Taxonomy" id="9407"/>
    <lineage>
        <taxon>Eukaryota</taxon>
        <taxon>Metazoa</taxon>
        <taxon>Chordata</taxon>
        <taxon>Craniata</taxon>
        <taxon>Vertebrata</taxon>
        <taxon>Euteleostomi</taxon>
        <taxon>Mammalia</taxon>
        <taxon>Eutheria</taxon>
        <taxon>Laurasiatheria</taxon>
        <taxon>Chiroptera</taxon>
        <taxon>Yinpterochiroptera</taxon>
        <taxon>Pteropodoidea</taxon>
        <taxon>Pteropodidae</taxon>
        <taxon>Rousettinae</taxon>
        <taxon>Rousettus</taxon>
    </lineage>
</organism>
<evidence type="ECO:0000313" key="2">
    <source>
        <dbReference type="EMBL" id="KAF6394705.1"/>
    </source>
</evidence>
<keyword evidence="3" id="KW-1185">Reference proteome</keyword>
<comment type="caution">
    <text evidence="2">The sequence shown here is derived from an EMBL/GenBank/DDBJ whole genome shotgun (WGS) entry which is preliminary data.</text>
</comment>
<gene>
    <name evidence="2" type="ORF">HJG63_010030</name>
</gene>
<name>A0A7J8B899_ROUAE</name>
<sequence length="151" mass="16793">MTLLGVKVTERLGLGQERRGGVCRPAGEYFSWRPSSRGRRPRPRPSLRPAHSCRAVETSCRHPVLCRGAAAPRAPSGLRPTHRCPRPWVPVSTPRTSAGARAGCATAHASRTVTARRMAQWPLRQDRTWPKPEIKLNFSTLMIEYSGKSDM</sequence>
<feature type="compositionally biased region" description="Basic residues" evidence="1">
    <location>
        <begin position="36"/>
        <end position="45"/>
    </location>
</feature>